<dbReference type="Proteomes" id="UP000483379">
    <property type="component" value="Unassembled WGS sequence"/>
</dbReference>
<evidence type="ECO:0000313" key="2">
    <source>
        <dbReference type="Proteomes" id="UP000483379"/>
    </source>
</evidence>
<accession>A0A6M0K7K4</accession>
<protein>
    <submittedName>
        <fullName evidence="1">Uncharacterized protein</fullName>
    </submittedName>
</protein>
<organism evidence="1 2">
    <name type="scientific">Thiorhodococcus minor</name>
    <dbReference type="NCBI Taxonomy" id="57489"/>
    <lineage>
        <taxon>Bacteria</taxon>
        <taxon>Pseudomonadati</taxon>
        <taxon>Pseudomonadota</taxon>
        <taxon>Gammaproteobacteria</taxon>
        <taxon>Chromatiales</taxon>
        <taxon>Chromatiaceae</taxon>
        <taxon>Thiorhodococcus</taxon>
    </lineage>
</organism>
<reference evidence="1 2" key="1">
    <citation type="submission" date="2020-02" db="EMBL/GenBank/DDBJ databases">
        <title>Genome sequences of Thiorhodococcus mannitoliphagus and Thiorhodococcus minor, purple sulfur photosynthetic bacteria in the gammaproteobacterial family, Chromatiaceae.</title>
        <authorList>
            <person name="Aviles F.A."/>
            <person name="Meyer T.E."/>
            <person name="Kyndt J.A."/>
        </authorList>
    </citation>
    <scope>NUCLEOTIDE SEQUENCE [LARGE SCALE GENOMIC DNA]</scope>
    <source>
        <strain evidence="1 2">DSM 11518</strain>
    </source>
</reference>
<dbReference type="AlphaFoldDB" id="A0A6M0K7K4"/>
<proteinExistence type="predicted"/>
<evidence type="ECO:0000313" key="1">
    <source>
        <dbReference type="EMBL" id="NEV65489.1"/>
    </source>
</evidence>
<sequence length="76" mass="8720">MLAREFGARAFAFLRQHREIHQLGEALLVGWAVKAFVEAHARHWREAADQRLDQRHGHLVVGSVRHDTTGVSRLRS</sequence>
<comment type="caution">
    <text evidence="1">The sequence shown here is derived from an EMBL/GenBank/DDBJ whole genome shotgun (WGS) entry which is preliminary data.</text>
</comment>
<name>A0A6M0K7K4_9GAMM</name>
<keyword evidence="2" id="KW-1185">Reference proteome</keyword>
<gene>
    <name evidence="1" type="ORF">G3446_27370</name>
</gene>
<dbReference type="EMBL" id="JAAIJQ010000370">
    <property type="protein sequence ID" value="NEV65489.1"/>
    <property type="molecule type" value="Genomic_DNA"/>
</dbReference>